<reference evidence="13 14" key="1">
    <citation type="submission" date="2023-09" db="EMBL/GenBank/DDBJ databases">
        <title>Nesidiocoris tenuis whole genome shotgun sequence.</title>
        <authorList>
            <person name="Shibata T."/>
            <person name="Shimoda M."/>
            <person name="Kobayashi T."/>
            <person name="Uehara T."/>
        </authorList>
    </citation>
    <scope>NUCLEOTIDE SEQUENCE [LARGE SCALE GENOMIC DNA]</scope>
    <source>
        <strain evidence="13 14">Japan</strain>
    </source>
</reference>
<evidence type="ECO:0000313" key="13">
    <source>
        <dbReference type="EMBL" id="BES92343.1"/>
    </source>
</evidence>
<evidence type="ECO:0000256" key="3">
    <source>
        <dbReference type="ARBA" id="ARBA00022630"/>
    </source>
</evidence>
<comment type="catalytic activity">
    <reaction evidence="11">
        <text>a 4-hydroxy-3-(all-trans-polyprenyl)benzoate + 2 reduced [2Fe-2S]-[ferredoxin] + O2 + 2 H(+) = a 3,4-dihydroxy-5-(all-trans-polyprenyl)benzoate + 2 oxidized [2Fe-2S]-[ferredoxin] + H2O</text>
        <dbReference type="Rhea" id="RHEA:81195"/>
        <dbReference type="Rhea" id="RHEA-COMP:9514"/>
        <dbReference type="Rhea" id="RHEA-COMP:10000"/>
        <dbReference type="Rhea" id="RHEA-COMP:10001"/>
        <dbReference type="Rhea" id="RHEA-COMP:10930"/>
        <dbReference type="ChEBI" id="CHEBI:15377"/>
        <dbReference type="ChEBI" id="CHEBI:15378"/>
        <dbReference type="ChEBI" id="CHEBI:15379"/>
        <dbReference type="ChEBI" id="CHEBI:33737"/>
        <dbReference type="ChEBI" id="CHEBI:33738"/>
        <dbReference type="ChEBI" id="CHEBI:64694"/>
        <dbReference type="ChEBI" id="CHEBI:78396"/>
        <dbReference type="EC" id="1.14.15.45"/>
    </reaction>
</comment>
<dbReference type="PROSITE" id="PS01304">
    <property type="entry name" value="UBIH"/>
    <property type="match status" value="1"/>
</dbReference>
<dbReference type="InterPro" id="IPR002938">
    <property type="entry name" value="FAD-bd"/>
</dbReference>
<keyword evidence="14" id="KW-1185">Reference proteome</keyword>
<evidence type="ECO:0000256" key="9">
    <source>
        <dbReference type="ARBA" id="ARBA00023128"/>
    </source>
</evidence>
<keyword evidence="8 11" id="KW-0503">Monooxygenase</keyword>
<proteinExistence type="inferred from homology"/>
<accession>A0ABN7AJV4</accession>
<evidence type="ECO:0000256" key="5">
    <source>
        <dbReference type="ARBA" id="ARBA00022792"/>
    </source>
</evidence>
<dbReference type="PANTHER" id="PTHR43876:SF7">
    <property type="entry name" value="UBIQUINONE BIOSYNTHESIS MONOOXYGENASE COQ6, MITOCHONDRIAL"/>
    <property type="match status" value="1"/>
</dbReference>
<keyword evidence="7 11" id="KW-0560">Oxidoreductase</keyword>
<dbReference type="InterPro" id="IPR036188">
    <property type="entry name" value="FAD/NAD-bd_sf"/>
</dbReference>
<evidence type="ECO:0000256" key="8">
    <source>
        <dbReference type="ARBA" id="ARBA00023033"/>
    </source>
</evidence>
<keyword evidence="4 11" id="KW-0831">Ubiquinone biosynthesis</keyword>
<name>A0ABN7AJV4_9HEMI</name>
<dbReference type="InterPro" id="IPR010971">
    <property type="entry name" value="UbiH/COQ6"/>
</dbReference>
<evidence type="ECO:0000256" key="4">
    <source>
        <dbReference type="ARBA" id="ARBA00022688"/>
    </source>
</evidence>
<protein>
    <recommendedName>
        <fullName evidence="11">Ubiquinone biosynthesis monooxygenase COQ6, mitochondrial</fullName>
        <ecNumber evidence="11">1.14.15.45</ecNumber>
    </recommendedName>
    <alternativeName>
        <fullName evidence="11">2-methoxy-6-polyprenolphenol 4-hydroxylase</fullName>
        <ecNumber evidence="11">1.14.15.46</ecNumber>
    </alternativeName>
</protein>
<comment type="similarity">
    <text evidence="2 11">Belongs to the UbiH/COQ6 family.</text>
</comment>
<keyword evidence="5 11" id="KW-0999">Mitochondrion inner membrane</keyword>
<dbReference type="NCBIfam" id="TIGR01988">
    <property type="entry name" value="Ubi-OHases"/>
    <property type="match status" value="1"/>
</dbReference>
<evidence type="ECO:0000259" key="12">
    <source>
        <dbReference type="Pfam" id="PF01494"/>
    </source>
</evidence>
<comment type="cofactor">
    <cofactor evidence="1 11">
        <name>FAD</name>
        <dbReference type="ChEBI" id="CHEBI:57692"/>
    </cofactor>
</comment>
<keyword evidence="3 11" id="KW-0285">Flavoprotein</keyword>
<comment type="catalytic activity">
    <reaction evidence="11">
        <text>a 2-methoxy-6-(all-trans-polyprenyl)phenol + 2 reduced [2Fe-2S]-[ferredoxin] + O2 + 2 H(+) = a 2-methoxy-6-(all-trans-polyprenyl)benzene-1,4-diol + 2 oxidized [2Fe-2S]-[ferredoxin] + H2O</text>
        <dbReference type="Rhea" id="RHEA:81183"/>
        <dbReference type="Rhea" id="RHEA-COMP:9551"/>
        <dbReference type="Rhea" id="RHEA-COMP:10000"/>
        <dbReference type="Rhea" id="RHEA-COMP:10001"/>
        <dbReference type="Rhea" id="RHEA-COMP:10858"/>
        <dbReference type="ChEBI" id="CHEBI:15377"/>
        <dbReference type="ChEBI" id="CHEBI:15378"/>
        <dbReference type="ChEBI" id="CHEBI:15379"/>
        <dbReference type="ChEBI" id="CHEBI:33737"/>
        <dbReference type="ChEBI" id="CHEBI:33738"/>
        <dbReference type="ChEBI" id="CHEBI:62731"/>
        <dbReference type="ChEBI" id="CHEBI:84166"/>
        <dbReference type="EC" id="1.14.15.46"/>
    </reaction>
</comment>
<comment type="pathway">
    <text evidence="11">Cofactor biosynthesis; ubiquinone biosynthesis.</text>
</comment>
<organism evidence="13 14">
    <name type="scientific">Nesidiocoris tenuis</name>
    <dbReference type="NCBI Taxonomy" id="355587"/>
    <lineage>
        <taxon>Eukaryota</taxon>
        <taxon>Metazoa</taxon>
        <taxon>Ecdysozoa</taxon>
        <taxon>Arthropoda</taxon>
        <taxon>Hexapoda</taxon>
        <taxon>Insecta</taxon>
        <taxon>Pterygota</taxon>
        <taxon>Neoptera</taxon>
        <taxon>Paraneoptera</taxon>
        <taxon>Hemiptera</taxon>
        <taxon>Heteroptera</taxon>
        <taxon>Panheteroptera</taxon>
        <taxon>Cimicomorpha</taxon>
        <taxon>Miridae</taxon>
        <taxon>Dicyphina</taxon>
        <taxon>Nesidiocoris</taxon>
    </lineage>
</organism>
<dbReference type="EMBL" id="AP028911">
    <property type="protein sequence ID" value="BES92343.1"/>
    <property type="molecule type" value="Genomic_DNA"/>
</dbReference>
<keyword evidence="10 11" id="KW-0472">Membrane</keyword>
<gene>
    <name evidence="11" type="primary">coq6</name>
    <name evidence="13" type="ORF">NTJ_05151</name>
</gene>
<feature type="domain" description="FAD-binding" evidence="12">
    <location>
        <begin position="20"/>
        <end position="251"/>
    </location>
</feature>
<dbReference type="SUPFAM" id="SSF51905">
    <property type="entry name" value="FAD/NAD(P)-binding domain"/>
    <property type="match status" value="1"/>
</dbReference>
<feature type="domain" description="FAD-binding" evidence="12">
    <location>
        <begin position="321"/>
        <end position="369"/>
    </location>
</feature>
<dbReference type="PRINTS" id="PR00420">
    <property type="entry name" value="RNGMNOXGNASE"/>
</dbReference>
<evidence type="ECO:0000313" key="14">
    <source>
        <dbReference type="Proteomes" id="UP001307889"/>
    </source>
</evidence>
<evidence type="ECO:0000256" key="1">
    <source>
        <dbReference type="ARBA" id="ARBA00001974"/>
    </source>
</evidence>
<dbReference type="EC" id="1.14.15.46" evidence="11"/>
<sequence>MFTNVSTLRRMSINSRPNFYDVLISGGGMIGSSMALALGKSPLFTDRKIALVEAGPKKVRKNDSEQYSNRVSAINPSSKRLFHELGVWKRFRRYQTVKDMRVWGSYTADTINYAQGSDSDDDIAYIIENDEIVDAVMEELNGCSNVDVFYKSNLNKVDMGPKSVNVQINSEQSCECKLLIGADGANSQVRKIMDTNYLSYGYDQTAIVATLNIMEKQNNTAWQRFLPTGPIALLPLNSTTCSLVWSTSHDEAKVLLSLTPHGFVDAINNAFNSKPVEDGTVTFLKNLLPSFSSHPKFLNECPQVIREIESSRAAFPLGFGHATNYVKPNVALIGDSAHRVHPLAGQGVNLGFRDVENLTKSLSQGLQSGRELSEYAILKQYEQLSQRANLPIMIAIDLIYRVYTSNIGLVRALGSLGIHLTETVAPIKMTMRQVASS</sequence>
<dbReference type="HAMAP" id="MF_03193">
    <property type="entry name" value="COQ6_monooxygenase"/>
    <property type="match status" value="1"/>
</dbReference>
<dbReference type="InterPro" id="IPR051205">
    <property type="entry name" value="UbiH/COQ6_monooxygenase"/>
</dbReference>
<evidence type="ECO:0000256" key="2">
    <source>
        <dbReference type="ARBA" id="ARBA00005349"/>
    </source>
</evidence>
<dbReference type="InterPro" id="IPR000689">
    <property type="entry name" value="UbQ_mOase_COQ6"/>
</dbReference>
<dbReference type="InterPro" id="IPR018168">
    <property type="entry name" value="Ubi_Hdrlase_CS"/>
</dbReference>
<comment type="subcellular location">
    <subcellularLocation>
        <location evidence="11">Mitochondrion inner membrane</location>
        <topology evidence="11">Peripheral membrane protein</topology>
        <orientation evidence="11">Matrix side</orientation>
    </subcellularLocation>
</comment>
<evidence type="ECO:0000256" key="7">
    <source>
        <dbReference type="ARBA" id="ARBA00023002"/>
    </source>
</evidence>
<evidence type="ECO:0000256" key="6">
    <source>
        <dbReference type="ARBA" id="ARBA00022827"/>
    </source>
</evidence>
<evidence type="ECO:0000256" key="10">
    <source>
        <dbReference type="ARBA" id="ARBA00023136"/>
    </source>
</evidence>
<keyword evidence="9 11" id="KW-0496">Mitochondrion</keyword>
<comment type="subunit">
    <text evidence="11">Component of a multi-subunit COQ enzyme complex.</text>
</comment>
<keyword evidence="6 11" id="KW-0274">FAD</keyword>
<dbReference type="Proteomes" id="UP001307889">
    <property type="component" value="Chromosome 3"/>
</dbReference>
<comment type="function">
    <text evidence="11">FAD-dependent monooxygenase required for two non-consecutive steps during ubiquinone biosynthesis. Required for the C5-ring hydroxylation during ubiquinone biosynthesis by catalyzing the hydroxylation of 4-hydroxy-3-(all-trans-polyprenyl)benzoic acid to 3,4-dihydroxy-5-(all-trans-polyprenyl)benzoic acid. Also acts downstream of coq4, for the C1-hydroxylation during ubiquinone biosynthesis by catalyzing the hydroxylation of 2-methoxy-6-(all-trans-polyprenyl)phenol to 2-methoxy-6-(all-trans-polyprenyl)benzene-1,4-diol. The electrons required for the hydroxylation reaction are funneled indirectly to coq6 from NADPH via a ferredoxin/ferredoxin reductase system.</text>
</comment>
<dbReference type="Gene3D" id="3.50.50.60">
    <property type="entry name" value="FAD/NAD(P)-binding domain"/>
    <property type="match status" value="2"/>
</dbReference>
<dbReference type="EC" id="1.14.15.45" evidence="11"/>
<dbReference type="Pfam" id="PF01494">
    <property type="entry name" value="FAD_binding_3"/>
    <property type="match status" value="2"/>
</dbReference>
<evidence type="ECO:0000256" key="11">
    <source>
        <dbReference type="HAMAP-Rule" id="MF_03193"/>
    </source>
</evidence>
<dbReference type="PANTHER" id="PTHR43876">
    <property type="entry name" value="UBIQUINONE BIOSYNTHESIS MONOOXYGENASE COQ6, MITOCHONDRIAL"/>
    <property type="match status" value="1"/>
</dbReference>